<reference evidence="1" key="1">
    <citation type="journal article" date="2019" name="PLoS Negl. Trop. Dis.">
        <title>Revisiting the worldwide diversity of Leptospira species in the environment.</title>
        <authorList>
            <person name="Vincent A.T."/>
            <person name="Schiettekatte O."/>
            <person name="Bourhy P."/>
            <person name="Veyrier F.J."/>
            <person name="Picardeau M."/>
        </authorList>
    </citation>
    <scope>NUCLEOTIDE SEQUENCE [LARGE SCALE GENOMIC DNA]</scope>
    <source>
        <strain evidence="1">201800301</strain>
    </source>
</reference>
<dbReference type="EMBL" id="RQEY01000012">
    <property type="protein sequence ID" value="TGK41240.1"/>
    <property type="molecule type" value="Genomic_DNA"/>
</dbReference>
<proteinExistence type="predicted"/>
<accession>A0A4R9H6L6</accession>
<name>A0A4R9H6L6_9LEPT</name>
<comment type="caution">
    <text evidence="1">The sequence shown here is derived from an EMBL/GenBank/DDBJ whole genome shotgun (WGS) entry which is preliminary data.</text>
</comment>
<protein>
    <submittedName>
        <fullName evidence="1">Uncharacterized protein</fullName>
    </submittedName>
</protein>
<sequence>MSNETFIPISGNEVKVYFQNQFQKIKADDINRLSGANPDNSNIPAILAAILATIGRSLDTAIGFKVTNSGAASISIEPGLIIRLDAIFRFPGVTLVPSSGSLEGIFEIELEEALTDLNTLAFWDSTSERFQPGTGPTRKAYRVNLYEKWVNTPGLPSITNSRLGLLSYKRSVIDGPLTEIKRLLPVYNPGLIGIDVSLDPGILNQDSLADSINWLFQHIEQKNFLKTTSSTGFDDTQIRFRTQGAYAFWSKDEVNWYPFA</sequence>
<keyword evidence="2" id="KW-1185">Reference proteome</keyword>
<evidence type="ECO:0000313" key="2">
    <source>
        <dbReference type="Proteomes" id="UP000298097"/>
    </source>
</evidence>
<dbReference type="OrthoDB" id="342547at2"/>
<dbReference type="Proteomes" id="UP000298097">
    <property type="component" value="Unassembled WGS sequence"/>
</dbReference>
<dbReference type="AlphaFoldDB" id="A0A4R9H6L6"/>
<organism evidence="1 2">
    <name type="scientific">Leptospira andrefontaineae</name>
    <dbReference type="NCBI Taxonomy" id="2484976"/>
    <lineage>
        <taxon>Bacteria</taxon>
        <taxon>Pseudomonadati</taxon>
        <taxon>Spirochaetota</taxon>
        <taxon>Spirochaetia</taxon>
        <taxon>Leptospirales</taxon>
        <taxon>Leptospiraceae</taxon>
        <taxon>Leptospira</taxon>
    </lineage>
</organism>
<dbReference type="RefSeq" id="WP_135773491.1">
    <property type="nucleotide sequence ID" value="NZ_RQEY01000012.1"/>
</dbReference>
<gene>
    <name evidence="1" type="ORF">EHO65_07360</name>
</gene>
<evidence type="ECO:0000313" key="1">
    <source>
        <dbReference type="EMBL" id="TGK41240.1"/>
    </source>
</evidence>